<dbReference type="InterPro" id="IPR050942">
    <property type="entry name" value="F-box_BR-signaling"/>
</dbReference>
<sequence length="275" mass="31149">MIPGELAGGHEVHQFRMPVSKDSYCVSSCRGWLVIVERPDLGLHLFNPFVSDNNKIDLPPLTTFRSPESHGLSQDRFLQKVILSRDQTSTSIYAIMAIYYCRGNKVAFYKPGGKYGWTPLPEYNGAHDIIYFKDLFYVVLTNESVSAYTFRGSSPDFKDVISGRGLGWSFSKVYLVESFGEILRVIRFKILNEARNITVGFRVYKLNLGWSVEVKTLYGETLFLGNNSSTSFSSSHFPQYKPNCIYLADDTKHLHGTKGPHDLGVFELVKCNQIL</sequence>
<dbReference type="PANTHER" id="PTHR44259:SF114">
    <property type="entry name" value="OS06G0707300 PROTEIN"/>
    <property type="match status" value="1"/>
</dbReference>
<dbReference type="Pfam" id="PF03478">
    <property type="entry name" value="Beta-prop_KIB1-4"/>
    <property type="match status" value="1"/>
</dbReference>
<dbReference type="EMBL" id="JACGCM010000816">
    <property type="protein sequence ID" value="KAF6165746.1"/>
    <property type="molecule type" value="Genomic_DNA"/>
</dbReference>
<reference evidence="2 3" key="1">
    <citation type="journal article" date="2020" name="IScience">
        <title>Genome Sequencing of the Endangered Kingdonia uniflora (Circaeasteraceae, Ranunculales) Reveals Potential Mechanisms of Evolutionary Specialization.</title>
        <authorList>
            <person name="Sun Y."/>
            <person name="Deng T."/>
            <person name="Zhang A."/>
            <person name="Moore M.J."/>
            <person name="Landis J.B."/>
            <person name="Lin N."/>
            <person name="Zhang H."/>
            <person name="Zhang X."/>
            <person name="Huang J."/>
            <person name="Zhang X."/>
            <person name="Sun H."/>
            <person name="Wang H."/>
        </authorList>
    </citation>
    <scope>NUCLEOTIDE SEQUENCE [LARGE SCALE GENOMIC DNA]</scope>
    <source>
        <strain evidence="2">TB1705</strain>
        <tissue evidence="2">Leaf</tissue>
    </source>
</reference>
<accession>A0A7J7NEY0</accession>
<keyword evidence="3" id="KW-1185">Reference proteome</keyword>
<gene>
    <name evidence="2" type="ORF">GIB67_012643</name>
</gene>
<comment type="caution">
    <text evidence="2">The sequence shown here is derived from an EMBL/GenBank/DDBJ whole genome shotgun (WGS) entry which is preliminary data.</text>
</comment>
<protein>
    <recommendedName>
        <fullName evidence="1">KIB1-4 beta-propeller domain-containing protein</fullName>
    </recommendedName>
</protein>
<dbReference type="PANTHER" id="PTHR44259">
    <property type="entry name" value="OS07G0183000 PROTEIN-RELATED"/>
    <property type="match status" value="1"/>
</dbReference>
<evidence type="ECO:0000313" key="2">
    <source>
        <dbReference type="EMBL" id="KAF6165746.1"/>
    </source>
</evidence>
<dbReference type="Proteomes" id="UP000541444">
    <property type="component" value="Unassembled WGS sequence"/>
</dbReference>
<name>A0A7J7NEY0_9MAGN</name>
<evidence type="ECO:0000259" key="1">
    <source>
        <dbReference type="Pfam" id="PF03478"/>
    </source>
</evidence>
<dbReference type="AlphaFoldDB" id="A0A7J7NEY0"/>
<evidence type="ECO:0000313" key="3">
    <source>
        <dbReference type="Proteomes" id="UP000541444"/>
    </source>
</evidence>
<dbReference type="InterPro" id="IPR005174">
    <property type="entry name" value="KIB1-4_b-propeller"/>
</dbReference>
<proteinExistence type="predicted"/>
<dbReference type="OrthoDB" id="1519185at2759"/>
<feature type="domain" description="KIB1-4 beta-propeller" evidence="1">
    <location>
        <begin position="10"/>
        <end position="266"/>
    </location>
</feature>
<organism evidence="2 3">
    <name type="scientific">Kingdonia uniflora</name>
    <dbReference type="NCBI Taxonomy" id="39325"/>
    <lineage>
        <taxon>Eukaryota</taxon>
        <taxon>Viridiplantae</taxon>
        <taxon>Streptophyta</taxon>
        <taxon>Embryophyta</taxon>
        <taxon>Tracheophyta</taxon>
        <taxon>Spermatophyta</taxon>
        <taxon>Magnoliopsida</taxon>
        <taxon>Ranunculales</taxon>
        <taxon>Circaeasteraceae</taxon>
        <taxon>Kingdonia</taxon>
    </lineage>
</organism>